<feature type="repeat" description="WD" evidence="3">
    <location>
        <begin position="10"/>
        <end position="48"/>
    </location>
</feature>
<feature type="repeat" description="WD" evidence="3">
    <location>
        <begin position="187"/>
        <end position="219"/>
    </location>
</feature>
<comment type="caution">
    <text evidence="5">The sequence shown here is derived from an EMBL/GenBank/DDBJ whole genome shotgun (WGS) entry which is preliminary data.</text>
</comment>
<evidence type="ECO:0000256" key="1">
    <source>
        <dbReference type="ARBA" id="ARBA00022574"/>
    </source>
</evidence>
<dbReference type="PANTHER" id="PTHR44090:SF1">
    <property type="entry name" value="SUPERKILLER COMPLEX PROTEIN 8"/>
    <property type="match status" value="1"/>
</dbReference>
<dbReference type="Pfam" id="PF23414">
    <property type="entry name" value="Beta-prop_EML_2"/>
    <property type="match status" value="1"/>
</dbReference>
<reference evidence="5 6" key="1">
    <citation type="journal article" date="2016" name="Nat. Commun.">
        <title>Extremotolerant tardigrade genome and improved radiotolerance of human cultured cells by tardigrade-unique protein.</title>
        <authorList>
            <person name="Hashimoto T."/>
            <person name="Horikawa D.D."/>
            <person name="Saito Y."/>
            <person name="Kuwahara H."/>
            <person name="Kozuka-Hata H."/>
            <person name="Shin-I T."/>
            <person name="Minakuchi Y."/>
            <person name="Ohishi K."/>
            <person name="Motoyama A."/>
            <person name="Aizu T."/>
            <person name="Enomoto A."/>
            <person name="Kondo K."/>
            <person name="Tanaka S."/>
            <person name="Hara Y."/>
            <person name="Koshikawa S."/>
            <person name="Sagara H."/>
            <person name="Miura T."/>
            <person name="Yokobori S."/>
            <person name="Miyagawa K."/>
            <person name="Suzuki Y."/>
            <person name="Kubo T."/>
            <person name="Oyama M."/>
            <person name="Kohara Y."/>
            <person name="Fujiyama A."/>
            <person name="Arakawa K."/>
            <person name="Katayama T."/>
            <person name="Toyoda A."/>
            <person name="Kunieda T."/>
        </authorList>
    </citation>
    <scope>NUCLEOTIDE SEQUENCE [LARGE SCALE GENOMIC DNA]</scope>
    <source>
        <strain evidence="5 6">YOKOZUNA-1</strain>
    </source>
</reference>
<evidence type="ECO:0000256" key="3">
    <source>
        <dbReference type="PROSITE-ProRule" id="PRU00221"/>
    </source>
</evidence>
<dbReference type="InterPro" id="IPR020472">
    <property type="entry name" value="WD40_PAC1"/>
</dbReference>
<dbReference type="STRING" id="947166.A0A1D1UCG4"/>
<evidence type="ECO:0000259" key="4">
    <source>
        <dbReference type="Pfam" id="PF23414"/>
    </source>
</evidence>
<dbReference type="AlphaFoldDB" id="A0A1D1UCG4"/>
<evidence type="ECO:0000256" key="2">
    <source>
        <dbReference type="ARBA" id="ARBA00022737"/>
    </source>
</evidence>
<dbReference type="GO" id="GO:0016593">
    <property type="term" value="C:Cdc73/Paf1 complex"/>
    <property type="evidence" value="ECO:0007669"/>
    <property type="project" value="TreeGrafter"/>
</dbReference>
<dbReference type="CDD" id="cd00200">
    <property type="entry name" value="WD40"/>
    <property type="match status" value="1"/>
</dbReference>
<dbReference type="Pfam" id="PF00400">
    <property type="entry name" value="WD40"/>
    <property type="match status" value="2"/>
</dbReference>
<dbReference type="OrthoDB" id="17410at2759"/>
<dbReference type="PROSITE" id="PS50294">
    <property type="entry name" value="WD_REPEATS_REGION"/>
    <property type="match status" value="4"/>
</dbReference>
<dbReference type="InterPro" id="IPR015943">
    <property type="entry name" value="WD40/YVTN_repeat-like_dom_sf"/>
</dbReference>
<feature type="repeat" description="WD" evidence="3">
    <location>
        <begin position="271"/>
        <end position="309"/>
    </location>
</feature>
<proteinExistence type="predicted"/>
<protein>
    <recommendedName>
        <fullName evidence="4">EML-like second beta-propeller domain-containing protein</fullName>
    </recommendedName>
</protein>
<dbReference type="Gene3D" id="2.130.10.10">
    <property type="entry name" value="YVTN repeat-like/Quinoprotein amine dehydrogenase"/>
    <property type="match status" value="1"/>
</dbReference>
<dbReference type="InterPro" id="IPR051510">
    <property type="entry name" value="SKI8"/>
</dbReference>
<feature type="repeat" description="WD" evidence="3">
    <location>
        <begin position="229"/>
        <end position="270"/>
    </location>
</feature>
<dbReference type="PANTHER" id="PTHR44090">
    <property type="entry name" value="WD REPEAT-CONTAINING PROTEIN 61"/>
    <property type="match status" value="1"/>
</dbReference>
<dbReference type="InterPro" id="IPR036322">
    <property type="entry name" value="WD40_repeat_dom_sf"/>
</dbReference>
<sequence>MTHSVISTTKNAHEDEIWACKWATTGANSSDVIVTGSLDSAIKLWRLDPETGQPVETKTLVGHRMGILRLDISAEHDMIASSGMEGSIHFWDLQTGAPRTEAIQGGKIECWGLAFRPHSTLIGTSAQQGKIRLFDINTRNEVEAFDTRGKFITSVHFSANGKFLAAGSTEGTLYIFDLQANRLLHAIEAHGKPIRAVLFSPNSAMLASASEDGTIRLYEPTEGLPITRITGHTSWITSLDFSPDSARVASCSTDATVRVWKTDKEKLAVFNEAHDKIVWDVAFSPEGNKLISVAADNNMVLYRTPKEYS</sequence>
<dbReference type="SUPFAM" id="SSF50978">
    <property type="entry name" value="WD40 repeat-like"/>
    <property type="match status" value="1"/>
</dbReference>
<dbReference type="EMBL" id="BDGG01000001">
    <property type="protein sequence ID" value="GAU87509.1"/>
    <property type="molecule type" value="Genomic_DNA"/>
</dbReference>
<keyword evidence="6" id="KW-1185">Reference proteome</keyword>
<feature type="repeat" description="WD" evidence="3">
    <location>
        <begin position="60"/>
        <end position="101"/>
    </location>
</feature>
<gene>
    <name evidence="5" type="primary">RvY_00341-1</name>
    <name evidence="5" type="synonym">RvY_00341.1</name>
    <name evidence="5" type="ORF">RvY_00341</name>
</gene>
<dbReference type="InterPro" id="IPR001680">
    <property type="entry name" value="WD40_rpt"/>
</dbReference>
<keyword evidence="2" id="KW-0677">Repeat</keyword>
<dbReference type="Proteomes" id="UP000186922">
    <property type="component" value="Unassembled WGS sequence"/>
</dbReference>
<accession>A0A1D1UCG4</accession>
<evidence type="ECO:0000313" key="6">
    <source>
        <dbReference type="Proteomes" id="UP000186922"/>
    </source>
</evidence>
<dbReference type="InterPro" id="IPR055442">
    <property type="entry name" value="Beta-prop_EML-like_2nd"/>
</dbReference>
<dbReference type="PROSITE" id="PS50082">
    <property type="entry name" value="WD_REPEATS_2"/>
    <property type="match status" value="6"/>
</dbReference>
<feature type="repeat" description="WD" evidence="3">
    <location>
        <begin position="145"/>
        <end position="186"/>
    </location>
</feature>
<keyword evidence="1 3" id="KW-0853">WD repeat</keyword>
<name>A0A1D1UCG4_RAMVA</name>
<dbReference type="SMART" id="SM00320">
    <property type="entry name" value="WD40"/>
    <property type="match status" value="7"/>
</dbReference>
<evidence type="ECO:0000313" key="5">
    <source>
        <dbReference type="EMBL" id="GAU87509.1"/>
    </source>
</evidence>
<feature type="domain" description="EML-like second beta-propeller" evidence="4">
    <location>
        <begin position="111"/>
        <end position="280"/>
    </location>
</feature>
<organism evidence="5 6">
    <name type="scientific">Ramazzottius varieornatus</name>
    <name type="common">Water bear</name>
    <name type="synonym">Tardigrade</name>
    <dbReference type="NCBI Taxonomy" id="947166"/>
    <lineage>
        <taxon>Eukaryota</taxon>
        <taxon>Metazoa</taxon>
        <taxon>Ecdysozoa</taxon>
        <taxon>Tardigrada</taxon>
        <taxon>Eutardigrada</taxon>
        <taxon>Parachela</taxon>
        <taxon>Hypsibioidea</taxon>
        <taxon>Ramazzottiidae</taxon>
        <taxon>Ramazzottius</taxon>
    </lineage>
</organism>
<dbReference type="PRINTS" id="PR00320">
    <property type="entry name" value="GPROTEINBRPT"/>
</dbReference>